<feature type="signal peptide" evidence="1">
    <location>
        <begin position="1"/>
        <end position="24"/>
    </location>
</feature>
<evidence type="ECO:0000256" key="1">
    <source>
        <dbReference type="SAM" id="SignalP"/>
    </source>
</evidence>
<protein>
    <recommendedName>
        <fullName evidence="4">Glycoside hydrolase family 42 N-terminal domain-containing protein</fullName>
    </recommendedName>
</protein>
<evidence type="ECO:0000313" key="2">
    <source>
        <dbReference type="EMBL" id="ARU04538.1"/>
    </source>
</evidence>
<organism evidence="2 3">
    <name type="scientific">Comamonas serinivorans</name>
    <dbReference type="NCBI Taxonomy" id="1082851"/>
    <lineage>
        <taxon>Bacteria</taxon>
        <taxon>Pseudomonadati</taxon>
        <taxon>Pseudomonadota</taxon>
        <taxon>Betaproteobacteria</taxon>
        <taxon>Burkholderiales</taxon>
        <taxon>Comamonadaceae</taxon>
        <taxon>Comamonas</taxon>
    </lineage>
</organism>
<keyword evidence="1" id="KW-0732">Signal</keyword>
<keyword evidence="3" id="KW-1185">Reference proteome</keyword>
<feature type="chain" id="PRO_5013186052" description="Glycoside hydrolase family 42 N-terminal domain-containing protein" evidence="1">
    <location>
        <begin position="25"/>
        <end position="644"/>
    </location>
</feature>
<sequence length="644" mass="71104">MAATTLGAATWAGLLALGWGATQADPQPPMLVAPMIGNLDDCLLQDAASGRLPAAFRPRPVSCEGAQGSAAELVTQTLAPLVPTDASLLQTTRLGYTLNLPLLRMLDRDAQGRWQVNVDRVARYVHTLEQAQKPAILYLFGTHFGVNAPIEAELQRDPDNLAHTQDGPLPVDRYLDYTIYPWSVARTDNGLTRARDRVVAEVARQLCASPQALAQVSGVTLLGEVHQLFPRFETGMGFESAYRISDYSAASVQGFRAYLARQLGSVAELNRRLGSTFTGFDAVTPPRLDIRSDRLANYFEHIDAYAHGSLPVSGWVHVPDALWPGTPGQEGLDPKGPGARQPATLLEARKPQVAILLNGLEVGRVRADLSRQDVGEARPEQGTADVGWRFDLPFAQLPAGRHRLDMLLVLPDGHLAPLGTRHLNVMDRHQRTPEPQPMQAAVEVRDMPAGIHAYLDWPREDMDVYFNPLVPYWHAFRAEQVARTLQHARQQVGQTCLAQKPLYVHQLYPYGNPSWDANRYAVQRSLQHRADWRLGVSLYGETSYGFELGRALGNWGQHRYGVTEFHPMRAVSGEQMGAILALQRQQGARFLSFFMEARPAGSVPQRMHNAFSFDPDNPVMQGDALFDAVQQVMRAQVNVPGAAP</sequence>
<reference evidence="2 3" key="1">
    <citation type="submission" date="2017-05" db="EMBL/GenBank/DDBJ databases">
        <authorList>
            <person name="Song R."/>
            <person name="Chenine A.L."/>
            <person name="Ruprecht R.M."/>
        </authorList>
    </citation>
    <scope>NUCLEOTIDE SEQUENCE [LARGE SCALE GENOMIC DNA]</scope>
    <source>
        <strain evidence="2 3">DSM 26136</strain>
    </source>
</reference>
<dbReference type="EMBL" id="CP021455">
    <property type="protein sequence ID" value="ARU04538.1"/>
    <property type="molecule type" value="Genomic_DNA"/>
</dbReference>
<dbReference type="KEGG" id="cser:CCO03_07470"/>
<dbReference type="Proteomes" id="UP000196138">
    <property type="component" value="Chromosome"/>
</dbReference>
<evidence type="ECO:0008006" key="4">
    <source>
        <dbReference type="Google" id="ProtNLM"/>
    </source>
</evidence>
<proteinExistence type="predicted"/>
<gene>
    <name evidence="2" type="ORF">CCO03_07470</name>
</gene>
<dbReference type="AlphaFoldDB" id="A0A1Y0EMA6"/>
<accession>A0A1Y0EMA6</accession>
<name>A0A1Y0EMA6_9BURK</name>
<evidence type="ECO:0000313" key="3">
    <source>
        <dbReference type="Proteomes" id="UP000196138"/>
    </source>
</evidence>
<dbReference type="Gene3D" id="3.20.20.80">
    <property type="entry name" value="Glycosidases"/>
    <property type="match status" value="1"/>
</dbReference>